<proteinExistence type="predicted"/>
<name>A0A9W7CNP4_9STRA</name>
<evidence type="ECO:0000313" key="1">
    <source>
        <dbReference type="EMBL" id="GMF33031.1"/>
    </source>
</evidence>
<accession>A0A9W7CNP4</accession>
<dbReference type="OrthoDB" id="118723at2759"/>
<protein>
    <submittedName>
        <fullName evidence="1">Unnamed protein product</fullName>
    </submittedName>
</protein>
<gene>
    <name evidence="1" type="ORF">Pfra01_000804800</name>
</gene>
<dbReference type="AlphaFoldDB" id="A0A9W7CNP4"/>
<evidence type="ECO:0000313" key="2">
    <source>
        <dbReference type="Proteomes" id="UP001165121"/>
    </source>
</evidence>
<reference evidence="1" key="1">
    <citation type="submission" date="2023-04" db="EMBL/GenBank/DDBJ databases">
        <title>Phytophthora fragariaefolia NBRC 109709.</title>
        <authorList>
            <person name="Ichikawa N."/>
            <person name="Sato H."/>
            <person name="Tonouchi N."/>
        </authorList>
    </citation>
    <scope>NUCLEOTIDE SEQUENCE</scope>
    <source>
        <strain evidence="1">NBRC 109709</strain>
    </source>
</reference>
<dbReference type="EMBL" id="BSXT01000722">
    <property type="protein sequence ID" value="GMF33031.1"/>
    <property type="molecule type" value="Genomic_DNA"/>
</dbReference>
<sequence>MKACAPNIGSHAQDNVEYGGSANVVLDECISNGYIHPKPMLSQPDQGYTVSSIERRKARHAPNQALRVASVRTRKDRPGRSWMTFAELDLSWDILKVKLDAEFTFPLNTLFNMLTMFLSMRTLRIWIDIMTNQPPWNRLNVVDAYTTGNLSDSEAEEIDVVENQEENNENVMPEEVDPGGPRDVEHIPAELELATMKEEDDELAEDGAPEHAIVAIDAGNGMDTCLIPEHLTGVQRSSFEGELEDVQDIKRQRDSEGQPRKMTLRSSEERRVPPRYDDYQLYTSYCERRSQGFENTLTEPCRYVYCKYNVFALIPLYVDDVVLATNSEEFKTTLFAAMDKKYGFKGGGRAKPFLDIQMKQSAEGIRVHYCKEVQDRYGFKGADQSATPMETNAKFSQGDAQEIKIFLHLISAEP</sequence>
<dbReference type="Proteomes" id="UP001165121">
    <property type="component" value="Unassembled WGS sequence"/>
</dbReference>
<organism evidence="1 2">
    <name type="scientific">Phytophthora fragariaefolia</name>
    <dbReference type="NCBI Taxonomy" id="1490495"/>
    <lineage>
        <taxon>Eukaryota</taxon>
        <taxon>Sar</taxon>
        <taxon>Stramenopiles</taxon>
        <taxon>Oomycota</taxon>
        <taxon>Peronosporomycetes</taxon>
        <taxon>Peronosporales</taxon>
        <taxon>Peronosporaceae</taxon>
        <taxon>Phytophthora</taxon>
    </lineage>
</organism>
<keyword evidence="2" id="KW-1185">Reference proteome</keyword>
<comment type="caution">
    <text evidence="1">The sequence shown here is derived from an EMBL/GenBank/DDBJ whole genome shotgun (WGS) entry which is preliminary data.</text>
</comment>